<dbReference type="EMBL" id="JBGUAW010000005">
    <property type="protein sequence ID" value="MFA9460863.1"/>
    <property type="molecule type" value="Genomic_DNA"/>
</dbReference>
<proteinExistence type="inferred from homology"/>
<accession>A0ABV4TUG6</accession>
<dbReference type="RefSeq" id="WP_373655649.1">
    <property type="nucleotide sequence ID" value="NZ_JBGUAW010000005.1"/>
</dbReference>
<evidence type="ECO:0000256" key="1">
    <source>
        <dbReference type="ARBA" id="ARBA00022475"/>
    </source>
</evidence>
<dbReference type="Gene3D" id="1.10.3890.10">
    <property type="entry name" value="HflD-like"/>
    <property type="match status" value="1"/>
</dbReference>
<dbReference type="InterPro" id="IPR035932">
    <property type="entry name" value="HflD-like_sf"/>
</dbReference>
<dbReference type="Pfam" id="PF04356">
    <property type="entry name" value="DUF489"/>
    <property type="match status" value="1"/>
</dbReference>
<comment type="similarity">
    <text evidence="4">Belongs to the HflD family.</text>
</comment>
<reference evidence="5 6" key="1">
    <citation type="submission" date="2024-08" db="EMBL/GenBank/DDBJ databases">
        <title>Whole-genome sequencing of halo(alkali)philic microorganisms from hypersaline lakes.</title>
        <authorList>
            <person name="Sorokin D.Y."/>
            <person name="Merkel A.Y."/>
            <person name="Messina E."/>
            <person name="Yakimov M."/>
        </authorList>
    </citation>
    <scope>NUCLEOTIDE SEQUENCE [LARGE SCALE GENOMIC DNA]</scope>
    <source>
        <strain evidence="5 6">Cl-TMA</strain>
    </source>
</reference>
<keyword evidence="3 4" id="KW-0472">Membrane</keyword>
<sequence length="212" mass="23222">MEDRHSNQALALAGVFQAATLVREIARQGGLIHTGAAEISVASVFATEPDSVEAVFGSVLGVRLGLEHLRDQLRAEDARGRDMELARYVIGLTVLERKVARKQGALEELGADIEAAQRTYQHFGAGHANVYGRLADIYTEHVTPLGARIMVRGDEQALREPGNVARVRALLLAGLRAAVLWRQLGGRRWQLVLSRGRYLRTSEQLLEALPVS</sequence>
<keyword evidence="2 4" id="KW-0963">Cytoplasm</keyword>
<evidence type="ECO:0000313" key="5">
    <source>
        <dbReference type="EMBL" id="MFA9460863.1"/>
    </source>
</evidence>
<evidence type="ECO:0000256" key="4">
    <source>
        <dbReference type="HAMAP-Rule" id="MF_00695"/>
    </source>
</evidence>
<dbReference type="Proteomes" id="UP001575181">
    <property type="component" value="Unassembled WGS sequence"/>
</dbReference>
<keyword evidence="1 4" id="KW-1003">Cell membrane</keyword>
<evidence type="ECO:0000313" key="6">
    <source>
        <dbReference type="Proteomes" id="UP001575181"/>
    </source>
</evidence>
<gene>
    <name evidence="4 5" type="primary">hflD</name>
    <name evidence="5" type="ORF">ACERLL_08500</name>
</gene>
<dbReference type="SUPFAM" id="SSF101322">
    <property type="entry name" value="YcfC-like"/>
    <property type="match status" value="1"/>
</dbReference>
<organism evidence="5 6">
    <name type="scientific">Thiohalorhabdus methylotrophus</name>
    <dbReference type="NCBI Taxonomy" id="3242694"/>
    <lineage>
        <taxon>Bacteria</taxon>
        <taxon>Pseudomonadati</taxon>
        <taxon>Pseudomonadota</taxon>
        <taxon>Gammaproteobacteria</taxon>
        <taxon>Thiohalorhabdales</taxon>
        <taxon>Thiohalorhabdaceae</taxon>
        <taxon>Thiohalorhabdus</taxon>
    </lineage>
</organism>
<evidence type="ECO:0000256" key="3">
    <source>
        <dbReference type="ARBA" id="ARBA00023136"/>
    </source>
</evidence>
<dbReference type="NCBIfam" id="NF001246">
    <property type="entry name" value="PRK00218.1-2"/>
    <property type="match status" value="1"/>
</dbReference>
<name>A0ABV4TUG6_9GAMM</name>
<protein>
    <recommendedName>
        <fullName evidence="4">High frequency lysogenization protein HflD homolog</fullName>
    </recommendedName>
</protein>
<dbReference type="HAMAP" id="MF_00695">
    <property type="entry name" value="HflD_protein"/>
    <property type="match status" value="1"/>
</dbReference>
<dbReference type="InterPro" id="IPR007451">
    <property type="entry name" value="HflD"/>
</dbReference>
<dbReference type="PANTHER" id="PTHR38100:SF1">
    <property type="entry name" value="HIGH FREQUENCY LYSOGENIZATION PROTEIN HFLD"/>
    <property type="match status" value="1"/>
</dbReference>
<evidence type="ECO:0000256" key="2">
    <source>
        <dbReference type="ARBA" id="ARBA00022490"/>
    </source>
</evidence>
<comment type="subcellular location">
    <subcellularLocation>
        <location evidence="4">Cytoplasm</location>
    </subcellularLocation>
    <subcellularLocation>
        <location evidence="4">Cell membrane</location>
        <topology evidence="4">Peripheral membrane protein</topology>
        <orientation evidence="4">Cytoplasmic side</orientation>
    </subcellularLocation>
</comment>
<keyword evidence="6" id="KW-1185">Reference proteome</keyword>
<dbReference type="PANTHER" id="PTHR38100">
    <property type="entry name" value="HIGH FREQUENCY LYSOGENIZATION PROTEIN HFLD"/>
    <property type="match status" value="1"/>
</dbReference>
<comment type="caution">
    <text evidence="5">The sequence shown here is derived from an EMBL/GenBank/DDBJ whole genome shotgun (WGS) entry which is preliminary data.</text>
</comment>